<comment type="catalytic activity">
    <reaction evidence="1">
        <text>2-phosphoglycolate + H2O = glycolate + phosphate</text>
        <dbReference type="Rhea" id="RHEA:14369"/>
        <dbReference type="ChEBI" id="CHEBI:15377"/>
        <dbReference type="ChEBI" id="CHEBI:29805"/>
        <dbReference type="ChEBI" id="CHEBI:43474"/>
        <dbReference type="ChEBI" id="CHEBI:58033"/>
        <dbReference type="EC" id="3.1.3.18"/>
    </reaction>
</comment>
<evidence type="ECO:0000256" key="1">
    <source>
        <dbReference type="ARBA" id="ARBA00000830"/>
    </source>
</evidence>
<proteinExistence type="inferred from homology"/>
<dbReference type="EMBL" id="JBHTHU010000005">
    <property type="protein sequence ID" value="MFD0750356.1"/>
    <property type="molecule type" value="Genomic_DNA"/>
</dbReference>
<dbReference type="InterPro" id="IPR023214">
    <property type="entry name" value="HAD_sf"/>
</dbReference>
<evidence type="ECO:0000313" key="6">
    <source>
        <dbReference type="Proteomes" id="UP001596958"/>
    </source>
</evidence>
<comment type="similarity">
    <text evidence="3">Belongs to the HAD-like hydrolase superfamily. CbbY/CbbZ/Gph/YieH family.</text>
</comment>
<reference evidence="6" key="1">
    <citation type="journal article" date="2019" name="Int. J. Syst. Evol. Microbiol.">
        <title>The Global Catalogue of Microorganisms (GCM) 10K type strain sequencing project: providing services to taxonomists for standard genome sequencing and annotation.</title>
        <authorList>
            <consortium name="The Broad Institute Genomics Platform"/>
            <consortium name="The Broad Institute Genome Sequencing Center for Infectious Disease"/>
            <person name="Wu L."/>
            <person name="Ma J."/>
        </authorList>
    </citation>
    <scope>NUCLEOTIDE SEQUENCE [LARGE SCALE GENOMIC DNA]</scope>
    <source>
        <strain evidence="6">CCUG 63418</strain>
    </source>
</reference>
<dbReference type="EC" id="3.1.3.18" evidence="4"/>
<keyword evidence="5" id="KW-0378">Hydrolase</keyword>
<dbReference type="InterPro" id="IPR036412">
    <property type="entry name" value="HAD-like_sf"/>
</dbReference>
<evidence type="ECO:0000256" key="3">
    <source>
        <dbReference type="ARBA" id="ARBA00006171"/>
    </source>
</evidence>
<evidence type="ECO:0000313" key="5">
    <source>
        <dbReference type="EMBL" id="MFD0750356.1"/>
    </source>
</evidence>
<dbReference type="RefSeq" id="WP_377099544.1">
    <property type="nucleotide sequence ID" value="NZ_JBHTHU010000005.1"/>
</dbReference>
<name>A0ABW2YVA9_9SPHI</name>
<dbReference type="PANTHER" id="PTHR43434">
    <property type="entry name" value="PHOSPHOGLYCOLATE PHOSPHATASE"/>
    <property type="match status" value="1"/>
</dbReference>
<dbReference type="GO" id="GO:0016787">
    <property type="term" value="F:hydrolase activity"/>
    <property type="evidence" value="ECO:0007669"/>
    <property type="project" value="UniProtKB-KW"/>
</dbReference>
<gene>
    <name evidence="5" type="ORF">ACFQZS_09405</name>
</gene>
<keyword evidence="6" id="KW-1185">Reference proteome</keyword>
<comment type="pathway">
    <text evidence="2">Organic acid metabolism; glycolate biosynthesis; glycolate from 2-phosphoglycolate: step 1/1.</text>
</comment>
<dbReference type="Gene3D" id="1.10.150.520">
    <property type="match status" value="1"/>
</dbReference>
<dbReference type="Pfam" id="PF13419">
    <property type="entry name" value="HAD_2"/>
    <property type="match status" value="1"/>
</dbReference>
<dbReference type="InterPro" id="IPR041492">
    <property type="entry name" value="HAD_2"/>
</dbReference>
<dbReference type="PANTHER" id="PTHR43434:SF1">
    <property type="entry name" value="PHOSPHOGLYCOLATE PHOSPHATASE"/>
    <property type="match status" value="1"/>
</dbReference>
<dbReference type="Proteomes" id="UP001596958">
    <property type="component" value="Unassembled WGS sequence"/>
</dbReference>
<evidence type="ECO:0000256" key="2">
    <source>
        <dbReference type="ARBA" id="ARBA00004818"/>
    </source>
</evidence>
<dbReference type="SUPFAM" id="SSF56784">
    <property type="entry name" value="HAD-like"/>
    <property type="match status" value="1"/>
</dbReference>
<sequence>MTYSDIDKRKTAFIFELDKVIYPEKDYLFQIYYLFASAIEYTDLIDAKVATDLMVSTYLEEGNEVVFDRVKEKLGVNEKYRKNFQHLLLTAKLPLKLLVYRNVLDLLQEIVVDRKKIFIVTNGNPQQQLNKIRQIEWNGLEQYLTCYFTEESRPKPETDAVEQLMNEHSLNRRDILMIGATVSDSLCAEAVGIDYTDVNVFLASN</sequence>
<dbReference type="Gene3D" id="3.40.50.1000">
    <property type="entry name" value="HAD superfamily/HAD-like"/>
    <property type="match status" value="1"/>
</dbReference>
<dbReference type="CDD" id="cd01427">
    <property type="entry name" value="HAD_like"/>
    <property type="match status" value="1"/>
</dbReference>
<evidence type="ECO:0000256" key="4">
    <source>
        <dbReference type="ARBA" id="ARBA00013078"/>
    </source>
</evidence>
<protein>
    <recommendedName>
        <fullName evidence="4">phosphoglycolate phosphatase</fullName>
        <ecNumber evidence="4">3.1.3.18</ecNumber>
    </recommendedName>
</protein>
<accession>A0ABW2YVA9</accession>
<dbReference type="InterPro" id="IPR050155">
    <property type="entry name" value="HAD-like_hydrolase_sf"/>
</dbReference>
<comment type="caution">
    <text evidence="5">The sequence shown here is derived from an EMBL/GenBank/DDBJ whole genome shotgun (WGS) entry which is preliminary data.</text>
</comment>
<organism evidence="5 6">
    <name type="scientific">Mucilaginibacter calamicampi</name>
    <dbReference type="NCBI Taxonomy" id="1302352"/>
    <lineage>
        <taxon>Bacteria</taxon>
        <taxon>Pseudomonadati</taxon>
        <taxon>Bacteroidota</taxon>
        <taxon>Sphingobacteriia</taxon>
        <taxon>Sphingobacteriales</taxon>
        <taxon>Sphingobacteriaceae</taxon>
        <taxon>Mucilaginibacter</taxon>
    </lineage>
</organism>